<feature type="compositionally biased region" description="Basic and acidic residues" evidence="1">
    <location>
        <begin position="100"/>
        <end position="118"/>
    </location>
</feature>
<reference evidence="3" key="1">
    <citation type="submission" date="2022-12" db="EMBL/GenBank/DDBJ databases">
        <authorList>
            <person name="Webb A."/>
        </authorList>
    </citation>
    <scope>NUCLEOTIDE SEQUENCE</scope>
    <source>
        <strain evidence="3">Hp1</strain>
    </source>
</reference>
<evidence type="ECO:0000256" key="1">
    <source>
        <dbReference type="SAM" id="MobiDB-lite"/>
    </source>
</evidence>
<proteinExistence type="predicted"/>
<evidence type="ECO:0000259" key="2">
    <source>
        <dbReference type="Pfam" id="PF08729"/>
    </source>
</evidence>
<dbReference type="Proteomes" id="UP001162031">
    <property type="component" value="Unassembled WGS sequence"/>
</dbReference>
<comment type="caution">
    <text evidence="3">The sequence shown here is derived from an EMBL/GenBank/DDBJ whole genome shotgun (WGS) entry which is preliminary data.</text>
</comment>
<gene>
    <name evidence="3" type="ORF">HBR001_LOCUS8515</name>
</gene>
<organism evidence="3 4">
    <name type="scientific">Hyaloperonospora brassicae</name>
    <name type="common">Brassica downy mildew</name>
    <name type="synonym">Peronospora brassicae</name>
    <dbReference type="NCBI Taxonomy" id="162125"/>
    <lineage>
        <taxon>Eukaryota</taxon>
        <taxon>Sar</taxon>
        <taxon>Stramenopiles</taxon>
        <taxon>Oomycota</taxon>
        <taxon>Peronosporomycetes</taxon>
        <taxon>Peronosporales</taxon>
        <taxon>Peronosporaceae</taxon>
        <taxon>Hyaloperonospora</taxon>
    </lineage>
</organism>
<dbReference type="InterPro" id="IPR014840">
    <property type="entry name" value="HRD"/>
</dbReference>
<dbReference type="AlphaFoldDB" id="A0AAV0UX01"/>
<dbReference type="EMBL" id="CANTFL010001450">
    <property type="protein sequence ID" value="CAI5741502.1"/>
    <property type="molecule type" value="Genomic_DNA"/>
</dbReference>
<feature type="region of interest" description="Disordered" evidence="1">
    <location>
        <begin position="100"/>
        <end position="124"/>
    </location>
</feature>
<feature type="region of interest" description="Disordered" evidence="1">
    <location>
        <begin position="52"/>
        <end position="77"/>
    </location>
</feature>
<protein>
    <recommendedName>
        <fullName evidence="2">Hpc2-related domain-containing protein</fullName>
    </recommendedName>
</protein>
<feature type="region of interest" description="Disordered" evidence="1">
    <location>
        <begin position="422"/>
        <end position="445"/>
    </location>
</feature>
<feature type="compositionally biased region" description="Acidic residues" evidence="1">
    <location>
        <begin position="160"/>
        <end position="176"/>
    </location>
</feature>
<accession>A0AAV0UX01</accession>
<keyword evidence="4" id="KW-1185">Reference proteome</keyword>
<feature type="region of interest" description="Disordered" evidence="1">
    <location>
        <begin position="159"/>
        <end position="192"/>
    </location>
</feature>
<evidence type="ECO:0000313" key="3">
    <source>
        <dbReference type="EMBL" id="CAI5741502.1"/>
    </source>
</evidence>
<name>A0AAV0UX01_HYABA</name>
<feature type="domain" description="Hpc2-related" evidence="2">
    <location>
        <begin position="112"/>
        <end position="161"/>
    </location>
</feature>
<sequence length="482" mass="54161">MATPQSPRKMASPSPPTTQRQTFYIQLDSNVPAEINFKQLVVQNARPVELSLSSASPATPTSPSVSGTANPEAVPSTTRPQRFNIIEYLEKRYGSGAVLHDRDDKASGRGDSFDRRDDDDLYDSEDSFIDDAELQQHIEDVRDHSKVKTKHAGFFVNAGEEIETLEKEEDDEDDPDCGGGGGEHKTKRGKKKRTVHGALRSFLEELPEGVSDWQPDEETVKRLEVLRTAVQELAETAPIPKVFPRSLDGPLRAVDKLVVDAHPNKWRVTGYFATLMTFLPYTKQYLKSNMLRLEARDVAKNEREKLDGAFETLAELVVAYGTRAAVEPVDVVMADIAVDKEFGAKLHGVLELQDEWVAKENDYRQMLKTEDKKHMMEPDYKPLNHRQERNRMFNRVLALFPSGLTDLQTLRALNKAAKAKVPKKPAQPKTLAKGTVPTAKKKSTEPTIVTNASAKRSIKPFKSRMMDDCPPFVEDDFEEIEQ</sequence>
<evidence type="ECO:0000313" key="4">
    <source>
        <dbReference type="Proteomes" id="UP001162031"/>
    </source>
</evidence>
<feature type="compositionally biased region" description="Low complexity" evidence="1">
    <location>
        <begin position="52"/>
        <end position="69"/>
    </location>
</feature>
<feature type="region of interest" description="Disordered" evidence="1">
    <location>
        <begin position="1"/>
        <end position="21"/>
    </location>
</feature>
<dbReference type="Pfam" id="PF08729">
    <property type="entry name" value="HUN"/>
    <property type="match status" value="1"/>
</dbReference>